<name>A0A0A8J8H2_9CAUD</name>
<accession>A0A0A8J8H2</accession>
<sequence length="56" mass="6820">MKKLPQDKHILCQVVDEKGQAFNMFFEFKEIPNNWDMIQLRVSHPELKDLYNIKRD</sequence>
<dbReference type="EMBL" id="AP014693">
    <property type="protein sequence ID" value="BAQ02725.1"/>
    <property type="molecule type" value="Genomic_DNA"/>
</dbReference>
<protein>
    <submittedName>
        <fullName evidence="1">Uncharacterized protein</fullName>
    </submittedName>
</protein>
<reference evidence="1 2" key="1">
    <citation type="submission" date="2014-12" db="EMBL/GenBank/DDBJ databases">
        <title>Genome analysis of a novel jumbo phage RSL2 infecting the phytopathogen Ralstonia solanacearum.</title>
        <authorList>
            <person name="Kawasaki T."/>
            <person name="Fujie M."/>
            <person name="Chatchawankanphanich O."/>
            <person name="Ogata H."/>
            <person name="Yamada T."/>
        </authorList>
    </citation>
    <scope>NUCLEOTIDE SEQUENCE [LARGE SCALE GENOMIC DNA]</scope>
    <source>
        <strain evidence="1 2">RSL2</strain>
    </source>
</reference>
<proteinExistence type="predicted"/>
<evidence type="ECO:0000313" key="1">
    <source>
        <dbReference type="EMBL" id="BAQ02725.1"/>
    </source>
</evidence>
<evidence type="ECO:0000313" key="2">
    <source>
        <dbReference type="Proteomes" id="UP000203794"/>
    </source>
</evidence>
<dbReference type="KEGG" id="vg:26639638"/>
<keyword evidence="2" id="KW-1185">Reference proteome</keyword>
<dbReference type="OrthoDB" id="37019at10239"/>
<dbReference type="RefSeq" id="YP_009213046.1">
    <property type="nucleotide sequence ID" value="NC_028950.1"/>
</dbReference>
<dbReference type="Proteomes" id="UP000203794">
    <property type="component" value="Segment"/>
</dbReference>
<dbReference type="GeneID" id="26639638"/>
<organism evidence="1 2">
    <name type="scientific">Ralstonia phage RSL2</name>
    <dbReference type="NCBI Taxonomy" id="1585840"/>
    <lineage>
        <taxon>Viruses</taxon>
        <taxon>Duplodnaviria</taxon>
        <taxon>Heunggongvirae</taxon>
        <taxon>Uroviricota</taxon>
        <taxon>Caudoviricetes</taxon>
        <taxon>Chimalliviridae</taxon>
        <taxon>Chiangmaivirus</taxon>
        <taxon>Chiangmaivirus RSL2</taxon>
    </lineage>
</organism>